<name>A0ABQ3HT44_9SPHI</name>
<dbReference type="SUPFAM" id="SSF54593">
    <property type="entry name" value="Glyoxalase/Bleomycin resistance protein/Dihydroxybiphenyl dioxygenase"/>
    <property type="match status" value="1"/>
</dbReference>
<organism evidence="1 2">
    <name type="scientific">Sphingobacterium griseoflavum</name>
    <dbReference type="NCBI Taxonomy" id="1474952"/>
    <lineage>
        <taxon>Bacteria</taxon>
        <taxon>Pseudomonadati</taxon>
        <taxon>Bacteroidota</taxon>
        <taxon>Sphingobacteriia</taxon>
        <taxon>Sphingobacteriales</taxon>
        <taxon>Sphingobacteriaceae</taxon>
        <taxon>Sphingobacterium</taxon>
    </lineage>
</organism>
<keyword evidence="2" id="KW-1185">Reference proteome</keyword>
<sequence>MIEENKQHVRMEINFRGGPNIAMKIPPGDYEKTVAFYRDILLFDVEEVPIDHPTVLATHKLRFGETILWLDCVEGVTQGQLWLELQTTDVDRATAYLQTNDVQTCDDIEKISPGMHWIKDPAGTVLLVKKLDNDK</sequence>
<evidence type="ECO:0000313" key="2">
    <source>
        <dbReference type="Proteomes" id="UP000620550"/>
    </source>
</evidence>
<accession>A0ABQ3HT44</accession>
<evidence type="ECO:0008006" key="3">
    <source>
        <dbReference type="Google" id="ProtNLM"/>
    </source>
</evidence>
<dbReference type="Gene3D" id="3.10.180.10">
    <property type="entry name" value="2,3-Dihydroxybiphenyl 1,2-Dioxygenase, domain 1"/>
    <property type="match status" value="1"/>
</dbReference>
<gene>
    <name evidence="1" type="ORF">GCM10017764_13640</name>
</gene>
<proteinExistence type="predicted"/>
<dbReference type="Proteomes" id="UP000620550">
    <property type="component" value="Unassembled WGS sequence"/>
</dbReference>
<dbReference type="EMBL" id="BNAF01000004">
    <property type="protein sequence ID" value="GHE31768.1"/>
    <property type="molecule type" value="Genomic_DNA"/>
</dbReference>
<comment type="caution">
    <text evidence="1">The sequence shown here is derived from an EMBL/GenBank/DDBJ whole genome shotgun (WGS) entry which is preliminary data.</text>
</comment>
<dbReference type="InterPro" id="IPR029068">
    <property type="entry name" value="Glyas_Bleomycin-R_OHBP_Dase"/>
</dbReference>
<reference evidence="2" key="1">
    <citation type="journal article" date="2019" name="Int. J. Syst. Evol. Microbiol.">
        <title>The Global Catalogue of Microorganisms (GCM) 10K type strain sequencing project: providing services to taxonomists for standard genome sequencing and annotation.</title>
        <authorList>
            <consortium name="The Broad Institute Genomics Platform"/>
            <consortium name="The Broad Institute Genome Sequencing Center for Infectious Disease"/>
            <person name="Wu L."/>
            <person name="Ma J."/>
        </authorList>
    </citation>
    <scope>NUCLEOTIDE SEQUENCE [LARGE SCALE GENOMIC DNA]</scope>
    <source>
        <strain evidence="2">CGMCC 1.12966</strain>
    </source>
</reference>
<protein>
    <recommendedName>
        <fullName evidence="3">VOC domain-containing protein</fullName>
    </recommendedName>
</protein>
<evidence type="ECO:0000313" key="1">
    <source>
        <dbReference type="EMBL" id="GHE31768.1"/>
    </source>
</evidence>